<dbReference type="EMBL" id="BAAFSG010000001">
    <property type="protein sequence ID" value="GAB1255124.1"/>
    <property type="molecule type" value="Genomic_DNA"/>
</dbReference>
<feature type="compositionally biased region" description="Basic residues" evidence="1">
    <location>
        <begin position="36"/>
        <end position="63"/>
    </location>
</feature>
<evidence type="ECO:0000313" key="2">
    <source>
        <dbReference type="EMBL" id="GAB1255124.1"/>
    </source>
</evidence>
<feature type="region of interest" description="Disordered" evidence="1">
    <location>
        <begin position="21"/>
        <end position="63"/>
    </location>
</feature>
<gene>
    <name evidence="2" type="ORF">Defa_26110</name>
</gene>
<evidence type="ECO:0008006" key="4">
    <source>
        <dbReference type="Google" id="ProtNLM"/>
    </source>
</evidence>
<keyword evidence="3" id="KW-1185">Reference proteome</keyword>
<proteinExistence type="predicted"/>
<evidence type="ECO:0000256" key="1">
    <source>
        <dbReference type="SAM" id="MobiDB-lite"/>
    </source>
</evidence>
<name>A0ABQ0EBD4_9BACT</name>
<reference evidence="2 3" key="1">
    <citation type="journal article" date="2025" name="Int. J. Syst. Evol. Microbiol.">
        <title>Desulfovibrio falkowii sp. nov., Porphyromonas miyakawae sp. nov., Mediterraneibacter flintii sp. nov. and Owariibacterium komagatae gen. nov., sp. nov., isolated from human faeces.</title>
        <authorList>
            <person name="Hamaguchi T."/>
            <person name="Ohara M."/>
            <person name="Hisatomi A."/>
            <person name="Sekiguchi K."/>
            <person name="Takeda J.I."/>
            <person name="Ueyama J."/>
            <person name="Ito M."/>
            <person name="Nishiwaki H."/>
            <person name="Ogi T."/>
            <person name="Hirayama M."/>
            <person name="Ohkuma M."/>
            <person name="Sakamoto M."/>
            <person name="Ohno K."/>
        </authorList>
    </citation>
    <scope>NUCLEOTIDE SEQUENCE [LARGE SCALE GENOMIC DNA]</scope>
    <source>
        <strain evidence="2 3">13CB8C</strain>
    </source>
</reference>
<dbReference type="Proteomes" id="UP001628192">
    <property type="component" value="Unassembled WGS sequence"/>
</dbReference>
<comment type="caution">
    <text evidence="2">The sequence shown here is derived from an EMBL/GenBank/DDBJ whole genome shotgun (WGS) entry which is preliminary data.</text>
</comment>
<protein>
    <recommendedName>
        <fullName evidence="4">50S ribosomal protein L35</fullName>
    </recommendedName>
</protein>
<evidence type="ECO:0000313" key="3">
    <source>
        <dbReference type="Proteomes" id="UP001628192"/>
    </source>
</evidence>
<sequence length="63" mass="7001">MLPPRSLIAHKNSVVAGKKAFRGSGHTKTGQTLTAKGRRALSNKPRNRFSLKPRRRLAGRRLP</sequence>
<accession>A0ABQ0EBD4</accession>
<organism evidence="2 3">
    <name type="scientific">Desulfovibrio falkowii</name>
    <dbReference type="NCBI Taxonomy" id="3136602"/>
    <lineage>
        <taxon>Bacteria</taxon>
        <taxon>Pseudomonadati</taxon>
        <taxon>Thermodesulfobacteriota</taxon>
        <taxon>Desulfovibrionia</taxon>
        <taxon>Desulfovibrionales</taxon>
        <taxon>Desulfovibrionaceae</taxon>
        <taxon>Desulfovibrio</taxon>
    </lineage>
</organism>